<dbReference type="Proteomes" id="UP001634394">
    <property type="component" value="Unassembled WGS sequence"/>
</dbReference>
<name>A0ABD3W821_SINWO</name>
<gene>
    <name evidence="1" type="ORF">ACJMK2_042644</name>
</gene>
<reference evidence="1 2" key="1">
    <citation type="submission" date="2024-11" db="EMBL/GenBank/DDBJ databases">
        <title>Chromosome-level genome assembly of the freshwater bivalve Anodonta woodiana.</title>
        <authorList>
            <person name="Chen X."/>
        </authorList>
    </citation>
    <scope>NUCLEOTIDE SEQUENCE [LARGE SCALE GENOMIC DNA]</scope>
    <source>
        <strain evidence="1">MN2024</strain>
        <tissue evidence="1">Gills</tissue>
    </source>
</reference>
<proteinExistence type="predicted"/>
<keyword evidence="2" id="KW-1185">Reference proteome</keyword>
<accession>A0ABD3W821</accession>
<dbReference type="EMBL" id="JBJQND010000008">
    <property type="protein sequence ID" value="KAL3870027.1"/>
    <property type="molecule type" value="Genomic_DNA"/>
</dbReference>
<protein>
    <submittedName>
        <fullName evidence="1">Uncharacterized protein</fullName>
    </submittedName>
</protein>
<organism evidence="1 2">
    <name type="scientific">Sinanodonta woodiana</name>
    <name type="common">Chinese pond mussel</name>
    <name type="synonym">Anodonta woodiana</name>
    <dbReference type="NCBI Taxonomy" id="1069815"/>
    <lineage>
        <taxon>Eukaryota</taxon>
        <taxon>Metazoa</taxon>
        <taxon>Spiralia</taxon>
        <taxon>Lophotrochozoa</taxon>
        <taxon>Mollusca</taxon>
        <taxon>Bivalvia</taxon>
        <taxon>Autobranchia</taxon>
        <taxon>Heteroconchia</taxon>
        <taxon>Palaeoheterodonta</taxon>
        <taxon>Unionida</taxon>
        <taxon>Unionoidea</taxon>
        <taxon>Unionidae</taxon>
        <taxon>Unioninae</taxon>
        <taxon>Sinanodonta</taxon>
    </lineage>
</organism>
<dbReference type="AlphaFoldDB" id="A0ABD3W821"/>
<evidence type="ECO:0000313" key="1">
    <source>
        <dbReference type="EMBL" id="KAL3870027.1"/>
    </source>
</evidence>
<comment type="caution">
    <text evidence="1">The sequence shown here is derived from an EMBL/GenBank/DDBJ whole genome shotgun (WGS) entry which is preliminary data.</text>
</comment>
<sequence length="90" mass="10224">MDILSEKESSVCTRSMLKRLDDERTVENTDQGEDEDKNKVVNNIIETANTDQRHDVGIDKHSAINADIMSKLQNKDISLKVLERSLLLLV</sequence>
<evidence type="ECO:0000313" key="2">
    <source>
        <dbReference type="Proteomes" id="UP001634394"/>
    </source>
</evidence>